<proteinExistence type="predicted"/>
<feature type="compositionally biased region" description="Low complexity" evidence="2">
    <location>
        <begin position="28"/>
        <end position="39"/>
    </location>
</feature>
<reference evidence="4" key="1">
    <citation type="journal article" date="2014" name="Science">
        <title>Ancient hybridizations among the ancestral genomes of bread wheat.</title>
        <authorList>
            <consortium name="International Wheat Genome Sequencing Consortium,"/>
            <person name="Marcussen T."/>
            <person name="Sandve S.R."/>
            <person name="Heier L."/>
            <person name="Spannagl M."/>
            <person name="Pfeifer M."/>
            <person name="Jakobsen K.S."/>
            <person name="Wulff B.B."/>
            <person name="Steuernagel B."/>
            <person name="Mayer K.F."/>
            <person name="Olsen O.A."/>
        </authorList>
    </citation>
    <scope>NUCLEOTIDE SEQUENCE [LARGE SCALE GENOMIC DNA]</scope>
    <source>
        <strain evidence="4">cv. AL8/78</strain>
    </source>
</reference>
<evidence type="ECO:0000256" key="2">
    <source>
        <dbReference type="SAM" id="MobiDB-lite"/>
    </source>
</evidence>
<dbReference type="Gramene" id="AET3Gv20926500.24">
    <property type="protein sequence ID" value="AET3Gv20926500.24"/>
    <property type="gene ID" value="AET3Gv20926500"/>
</dbReference>
<dbReference type="InterPro" id="IPR012340">
    <property type="entry name" value="NA-bd_OB-fold"/>
</dbReference>
<dbReference type="EnsemblPlants" id="AET3Gv20926500.24">
    <property type="protein sequence ID" value="AET3Gv20926500.24"/>
    <property type="gene ID" value="AET3Gv20926500"/>
</dbReference>
<evidence type="ECO:0000313" key="3">
    <source>
        <dbReference type="EnsemblPlants" id="AET3Gv20926500.24"/>
    </source>
</evidence>
<keyword evidence="1" id="KW-0963">Cytoplasm</keyword>
<feature type="region of interest" description="Disordered" evidence="2">
    <location>
        <begin position="22"/>
        <end position="42"/>
    </location>
</feature>
<dbReference type="GO" id="GO:0006422">
    <property type="term" value="P:aspartyl-tRNA aminoacylation"/>
    <property type="evidence" value="ECO:0007669"/>
    <property type="project" value="InterPro"/>
</dbReference>
<dbReference type="CDD" id="cd04320">
    <property type="entry name" value="AspRS_cyto_N"/>
    <property type="match status" value="1"/>
</dbReference>
<keyword evidence="4" id="KW-1185">Reference proteome</keyword>
<reference evidence="3" key="4">
    <citation type="submission" date="2019-03" db="UniProtKB">
        <authorList>
            <consortium name="EnsemblPlants"/>
        </authorList>
    </citation>
    <scope>IDENTIFICATION</scope>
</reference>
<dbReference type="GO" id="GO:0004815">
    <property type="term" value="F:aspartate-tRNA ligase activity"/>
    <property type="evidence" value="ECO:0007669"/>
    <property type="project" value="InterPro"/>
</dbReference>
<dbReference type="Proteomes" id="UP000015105">
    <property type="component" value="Chromosome 3D"/>
</dbReference>
<dbReference type="GO" id="GO:0005829">
    <property type="term" value="C:cytosol"/>
    <property type="evidence" value="ECO:0007669"/>
    <property type="project" value="TreeGrafter"/>
</dbReference>
<dbReference type="PANTHER" id="PTHR43450:SF1">
    <property type="entry name" value="ASPARTATE--TRNA LIGASE, CYTOPLASMIC"/>
    <property type="match status" value="1"/>
</dbReference>
<dbReference type="PANTHER" id="PTHR43450">
    <property type="entry name" value="ASPARTYL-TRNA SYNTHETASE"/>
    <property type="match status" value="1"/>
</dbReference>
<dbReference type="GO" id="GO:0017101">
    <property type="term" value="C:aminoacyl-tRNA synthetase multienzyme complex"/>
    <property type="evidence" value="ECO:0007669"/>
    <property type="project" value="TreeGrafter"/>
</dbReference>
<dbReference type="GO" id="GO:0005524">
    <property type="term" value="F:ATP binding"/>
    <property type="evidence" value="ECO:0007669"/>
    <property type="project" value="InterPro"/>
</dbReference>
<name>A0A453G919_AEGTS</name>
<dbReference type="GO" id="GO:0003723">
    <property type="term" value="F:RNA binding"/>
    <property type="evidence" value="ECO:0007669"/>
    <property type="project" value="TreeGrafter"/>
</dbReference>
<dbReference type="SUPFAM" id="SSF50249">
    <property type="entry name" value="Nucleic acid-binding proteins"/>
    <property type="match status" value="1"/>
</dbReference>
<reference evidence="3" key="3">
    <citation type="journal article" date="2017" name="Nature">
        <title>Genome sequence of the progenitor of the wheat D genome Aegilops tauschii.</title>
        <authorList>
            <person name="Luo M.C."/>
            <person name="Gu Y.Q."/>
            <person name="Puiu D."/>
            <person name="Wang H."/>
            <person name="Twardziok S.O."/>
            <person name="Deal K.R."/>
            <person name="Huo N."/>
            <person name="Zhu T."/>
            <person name="Wang L."/>
            <person name="Wang Y."/>
            <person name="McGuire P.E."/>
            <person name="Liu S."/>
            <person name="Long H."/>
            <person name="Ramasamy R.K."/>
            <person name="Rodriguez J.C."/>
            <person name="Van S.L."/>
            <person name="Yuan L."/>
            <person name="Wang Z."/>
            <person name="Xia Z."/>
            <person name="Xiao L."/>
            <person name="Anderson O.D."/>
            <person name="Ouyang S."/>
            <person name="Liang Y."/>
            <person name="Zimin A.V."/>
            <person name="Pertea G."/>
            <person name="Qi P."/>
            <person name="Bennetzen J.L."/>
            <person name="Dai X."/>
            <person name="Dawson M.W."/>
            <person name="Muller H.G."/>
            <person name="Kugler K."/>
            <person name="Rivarola-Duarte L."/>
            <person name="Spannagl M."/>
            <person name="Mayer K.F.X."/>
            <person name="Lu F.H."/>
            <person name="Bevan M.W."/>
            <person name="Leroy P."/>
            <person name="Li P."/>
            <person name="You F.M."/>
            <person name="Sun Q."/>
            <person name="Liu Z."/>
            <person name="Lyons E."/>
            <person name="Wicker T."/>
            <person name="Salzberg S.L."/>
            <person name="Devos K.M."/>
            <person name="Dvorak J."/>
        </authorList>
    </citation>
    <scope>NUCLEOTIDE SEQUENCE [LARGE SCALE GENOMIC DNA]</scope>
    <source>
        <strain evidence="3">cv. AL8/78</strain>
    </source>
</reference>
<evidence type="ECO:0000256" key="1">
    <source>
        <dbReference type="ARBA" id="ARBA00022490"/>
    </source>
</evidence>
<dbReference type="AlphaFoldDB" id="A0A453G919"/>
<accession>A0A453G919</accession>
<reference evidence="3" key="5">
    <citation type="journal article" date="2021" name="G3 (Bethesda)">
        <title>Aegilops tauschii genome assembly Aet v5.0 features greater sequence contiguity and improved annotation.</title>
        <authorList>
            <person name="Wang L."/>
            <person name="Zhu T."/>
            <person name="Rodriguez J.C."/>
            <person name="Deal K.R."/>
            <person name="Dubcovsky J."/>
            <person name="McGuire P.E."/>
            <person name="Lux T."/>
            <person name="Spannagl M."/>
            <person name="Mayer K.F.X."/>
            <person name="Baldrich P."/>
            <person name="Meyers B.C."/>
            <person name="Huo N."/>
            <person name="Gu Y.Q."/>
            <person name="Zhou H."/>
            <person name="Devos K.M."/>
            <person name="Bennetzen J.L."/>
            <person name="Unver T."/>
            <person name="Budak H."/>
            <person name="Gulick P.J."/>
            <person name="Galiba G."/>
            <person name="Kalapos B."/>
            <person name="Nelson D.R."/>
            <person name="Li P."/>
            <person name="You F.M."/>
            <person name="Luo M.C."/>
            <person name="Dvorak J."/>
        </authorList>
    </citation>
    <scope>NUCLEOTIDE SEQUENCE [LARGE SCALE GENOMIC DNA]</scope>
    <source>
        <strain evidence="3">cv. AL8/78</strain>
    </source>
</reference>
<reference evidence="4" key="2">
    <citation type="journal article" date="2017" name="Nat. Plants">
        <title>The Aegilops tauschii genome reveals multiple impacts of transposons.</title>
        <authorList>
            <person name="Zhao G."/>
            <person name="Zou C."/>
            <person name="Li K."/>
            <person name="Wang K."/>
            <person name="Li T."/>
            <person name="Gao L."/>
            <person name="Zhang X."/>
            <person name="Wang H."/>
            <person name="Yang Z."/>
            <person name="Liu X."/>
            <person name="Jiang W."/>
            <person name="Mao L."/>
            <person name="Kong X."/>
            <person name="Jiao Y."/>
            <person name="Jia J."/>
        </authorList>
    </citation>
    <scope>NUCLEOTIDE SEQUENCE [LARGE SCALE GENOMIC DNA]</scope>
    <source>
        <strain evidence="4">cv. AL8/78</strain>
    </source>
</reference>
<dbReference type="Gene3D" id="2.40.50.140">
    <property type="entry name" value="Nucleic acid-binding proteins"/>
    <property type="match status" value="1"/>
</dbReference>
<protein>
    <submittedName>
        <fullName evidence="3">Uncharacterized protein</fullName>
    </submittedName>
</protein>
<organism evidence="3 4">
    <name type="scientific">Aegilops tauschii subsp. strangulata</name>
    <name type="common">Goatgrass</name>
    <dbReference type="NCBI Taxonomy" id="200361"/>
    <lineage>
        <taxon>Eukaryota</taxon>
        <taxon>Viridiplantae</taxon>
        <taxon>Streptophyta</taxon>
        <taxon>Embryophyta</taxon>
        <taxon>Tracheophyta</taxon>
        <taxon>Spermatophyta</taxon>
        <taxon>Magnoliopsida</taxon>
        <taxon>Liliopsida</taxon>
        <taxon>Poales</taxon>
        <taxon>Poaceae</taxon>
        <taxon>BOP clade</taxon>
        <taxon>Pooideae</taxon>
        <taxon>Triticodae</taxon>
        <taxon>Triticeae</taxon>
        <taxon>Triticinae</taxon>
        <taxon>Aegilops</taxon>
    </lineage>
</organism>
<dbReference type="InterPro" id="IPR004523">
    <property type="entry name" value="Asp-tRNA_synthase_2"/>
</dbReference>
<evidence type="ECO:0000313" key="4">
    <source>
        <dbReference type="Proteomes" id="UP000015105"/>
    </source>
</evidence>
<sequence>MPSMSFSFSTAILCWRKLTPSHPTTAMSPSRRSSPRSSPALRPVSKKMDFVVLRQSMSTVQCVLVASVDAGVSTQMVHFAASLSKESIVDVEGIVTLPKEPFKATTQQVRKATASIGRSPHFRSTWTMQPVVKQNLRRLNKYVRCKLFHLPSFSL</sequence>